<dbReference type="Proteomes" id="UP001207337">
    <property type="component" value="Unassembled WGS sequence"/>
</dbReference>
<comment type="caution">
    <text evidence="4">The sequence shown here is derived from an EMBL/GenBank/DDBJ whole genome shotgun (WGS) entry which is preliminary data.</text>
</comment>
<evidence type="ECO:0000256" key="2">
    <source>
        <dbReference type="ARBA" id="ARBA00023172"/>
    </source>
</evidence>
<dbReference type="Pfam" id="PF00239">
    <property type="entry name" value="Resolvase"/>
    <property type="match status" value="1"/>
</dbReference>
<keyword evidence="2" id="KW-0233">DNA recombination</keyword>
<name>A0ABT3PYM4_9BACT</name>
<dbReference type="RefSeq" id="WP_265789296.1">
    <property type="nucleotide sequence ID" value="NZ_BAABRS010000002.1"/>
</dbReference>
<organism evidence="4 5">
    <name type="scientific">Fodinibius salicampi</name>
    <dbReference type="NCBI Taxonomy" id="1920655"/>
    <lineage>
        <taxon>Bacteria</taxon>
        <taxon>Pseudomonadati</taxon>
        <taxon>Balneolota</taxon>
        <taxon>Balneolia</taxon>
        <taxon>Balneolales</taxon>
        <taxon>Balneolaceae</taxon>
        <taxon>Fodinibius</taxon>
    </lineage>
</organism>
<dbReference type="Gene3D" id="3.40.50.1390">
    <property type="entry name" value="Resolvase, N-terminal catalytic domain"/>
    <property type="match status" value="1"/>
</dbReference>
<dbReference type="InterPro" id="IPR036162">
    <property type="entry name" value="Resolvase-like_N_sf"/>
</dbReference>
<keyword evidence="1" id="KW-0238">DNA-binding</keyword>
<dbReference type="CDD" id="cd00338">
    <property type="entry name" value="Ser_Recombinase"/>
    <property type="match status" value="1"/>
</dbReference>
<dbReference type="InterPro" id="IPR050639">
    <property type="entry name" value="SSR_resolvase"/>
</dbReference>
<dbReference type="SMART" id="SM00857">
    <property type="entry name" value="Resolvase"/>
    <property type="match status" value="1"/>
</dbReference>
<dbReference type="InterPro" id="IPR006119">
    <property type="entry name" value="Resolv_N"/>
</dbReference>
<sequence>MKYICYYRVSTKQQGSSGLGLKAQRQQVERFLDGTDAKVIDTYTEIESGAEDNRPILEEAIQQCEATGATLLVAHLSRLTRNVKFGFELKERFERSNMNFRILSPPCDNTLTFGINLTTIQHEREEIGRRTKAALDTLKDKGIKLGNPENLTDEARQKAWASISENARNADAVRQAMAVIEPRRDQGESYARIAERLNDAGFRTREGKKFYPATVRRIYLRFTEDDN</sequence>
<keyword evidence="5" id="KW-1185">Reference proteome</keyword>
<dbReference type="SUPFAM" id="SSF53041">
    <property type="entry name" value="Resolvase-like"/>
    <property type="match status" value="1"/>
</dbReference>
<gene>
    <name evidence="4" type="ORF">LQ318_08490</name>
</gene>
<evidence type="ECO:0000256" key="1">
    <source>
        <dbReference type="ARBA" id="ARBA00023125"/>
    </source>
</evidence>
<feature type="domain" description="Resolvase/invertase-type recombinase catalytic" evidence="3">
    <location>
        <begin position="3"/>
        <end position="144"/>
    </location>
</feature>
<accession>A0ABT3PYM4</accession>
<dbReference type="PANTHER" id="PTHR30461:SF2">
    <property type="entry name" value="SERINE RECOMBINASE PINE-RELATED"/>
    <property type="match status" value="1"/>
</dbReference>
<protein>
    <submittedName>
        <fullName evidence="4">Recombinase family protein</fullName>
    </submittedName>
</protein>
<proteinExistence type="predicted"/>
<evidence type="ECO:0000313" key="5">
    <source>
        <dbReference type="Proteomes" id="UP001207337"/>
    </source>
</evidence>
<evidence type="ECO:0000313" key="4">
    <source>
        <dbReference type="EMBL" id="MCW9712941.1"/>
    </source>
</evidence>
<reference evidence="4 5" key="1">
    <citation type="submission" date="2021-11" db="EMBL/GenBank/DDBJ databases">
        <title>Aliifidinibius sp. nov., a new bacterium isolated from saline soil.</title>
        <authorList>
            <person name="Galisteo C."/>
            <person name="De La Haba R."/>
            <person name="Sanchez-Porro C."/>
            <person name="Ventosa A."/>
        </authorList>
    </citation>
    <scope>NUCLEOTIDE SEQUENCE [LARGE SCALE GENOMIC DNA]</scope>
    <source>
        <strain evidence="4 5">KACC 190600</strain>
    </source>
</reference>
<dbReference type="PANTHER" id="PTHR30461">
    <property type="entry name" value="DNA-INVERTASE FROM LAMBDOID PROPHAGE"/>
    <property type="match status" value="1"/>
</dbReference>
<evidence type="ECO:0000259" key="3">
    <source>
        <dbReference type="SMART" id="SM00857"/>
    </source>
</evidence>
<dbReference type="InterPro" id="IPR011109">
    <property type="entry name" value="DNA_bind_recombinase_dom"/>
</dbReference>
<dbReference type="EMBL" id="JAJNDC010000002">
    <property type="protein sequence ID" value="MCW9712941.1"/>
    <property type="molecule type" value="Genomic_DNA"/>
</dbReference>
<dbReference type="Pfam" id="PF07508">
    <property type="entry name" value="Recombinase"/>
    <property type="match status" value="1"/>
</dbReference>